<dbReference type="EMBL" id="AAHZFY010000005">
    <property type="protein sequence ID" value="ECB9512940.1"/>
    <property type="molecule type" value="Genomic_DNA"/>
</dbReference>
<keyword evidence="5" id="KW-0479">Metal-binding</keyword>
<comment type="similarity">
    <text evidence="2">Belongs to the diacylglycerol/lipid kinase family.</text>
</comment>
<evidence type="ECO:0000313" key="73">
    <source>
        <dbReference type="Proteomes" id="UP000364988"/>
    </source>
</evidence>
<dbReference type="KEGG" id="lmok:CQ02_12975"/>
<gene>
    <name evidence="62" type="primary">dagk_2</name>
    <name evidence="26" type="ORF">A8L61_04105</name>
    <name evidence="35" type="ORF">AB917_09110</name>
    <name evidence="14" type="ORF">ABZ57_11675</name>
    <name evidence="61" type="ORF">AJL21_01100</name>
    <name evidence="23" type="ORF">ART25_12900</name>
    <name evidence="15" type="ORF">ARY78_10790</name>
    <name evidence="30" type="ORF">B1N52_13050</name>
    <name evidence="29" type="ORF">B1S26_14090</name>
    <name evidence="31" type="ORF">B5K54_11545</name>
    <name evidence="27" type="ORF">BB997_12150</name>
    <name evidence="28" type="ORF">BCZ21_12910</name>
    <name evidence="33" type="ORF">CA369_11820</name>
    <name evidence="32" type="ORF">CAV64_13425</name>
    <name evidence="36" type="ORF">CW845_13875</name>
    <name evidence="38" type="ORF">D4920_11620</name>
    <name evidence="37" type="ORF">D4B11_13410</name>
    <name evidence="39" type="ORF">D5N24_10975</name>
    <name evidence="41" type="ORF">D7104_10545</name>
    <name evidence="59" type="ORF">DCK61_13585</name>
    <name evidence="34" type="ORF">DCT16_13925</name>
    <name evidence="17" type="ORF">DQ70_13900</name>
    <name evidence="16" type="ORF">DU018_02100</name>
    <name evidence="62" type="ORF">DYZ80_02686</name>
    <name evidence="25" type="ORF">E1W56_11460</name>
    <name evidence="40" type="ORF">E5F58_13335</name>
    <name evidence="22" type="ORF">EX365_12120</name>
    <name evidence="21" type="ORF">EXZ73_05440</name>
    <name evidence="46" type="ORF">F6436_08875</name>
    <name evidence="47" type="ORF">F6515_10410</name>
    <name evidence="42" type="ORF">FA835_15605</name>
    <name evidence="44" type="ORF">FLQ97_04250</name>
    <name evidence="43" type="ORF">FLR03_03480</name>
    <name evidence="45" type="ORF">FNX40_13415</name>
    <name evidence="50" type="ORF">FV747_11535</name>
    <name evidence="51" type="ORF">G3O21_002157</name>
    <name evidence="52" type="ORF">GHH22_12310</name>
    <name evidence="57" type="ORF">GI949_08430</name>
    <name evidence="49" type="ORF">GJW51_09540</name>
    <name evidence="48" type="ORF">GQG13_14030</name>
    <name evidence="53" type="ORF">GYR60_06830</name>
    <name evidence="54" type="ORF">GYS09_10360</name>
    <name evidence="55" type="ORF">GYX23_10890</name>
    <name evidence="56" type="ORF">GYY14_10670</name>
    <name evidence="58" type="ORF">HQN34_002668</name>
    <name evidence="60" type="ORF">HZJ64_10130</name>
    <name evidence="18" type="ORF">KV70_11390</name>
    <name evidence="19" type="ORF">QD52_14200</name>
    <name evidence="20" type="ORF">UI29_14045</name>
    <name evidence="24" type="ORF">Y261_09335</name>
</gene>
<dbReference type="EMBL" id="AABGUK010000005">
    <property type="protein sequence ID" value="EAH4242972.1"/>
    <property type="molecule type" value="Genomic_DNA"/>
</dbReference>
<reference evidence="46 73" key="8">
    <citation type="submission" date="2019-09" db="EMBL/GenBank/DDBJ databases">
        <authorList>
            <consortium name="GenomeTrakr network: Whole genome sequencing for foodborne pathogen traceback"/>
        </authorList>
    </citation>
    <scope>NUCLEOTIDE SEQUENCE [LARGE SCALE GENOMIC DNA]</scope>
    <source>
        <strain evidence="35 100">CFSAN004300</strain>
        <strain evidence="36 91">CFSAN072474</strain>
        <strain evidence="46 73">FLAG-55987</strain>
        <strain evidence="42 81">PHLUSALM00088</strain>
    </source>
</reference>
<dbReference type="EMBL" id="AANCRK010000007">
    <property type="protein sequence ID" value="EDN7716238.1"/>
    <property type="molecule type" value="Genomic_DNA"/>
</dbReference>
<dbReference type="InterPro" id="IPR005218">
    <property type="entry name" value="Diacylglycerol/lipid_kinase"/>
</dbReference>
<dbReference type="Proteomes" id="UP000525850">
    <property type="component" value="Unassembled WGS sequence"/>
</dbReference>
<evidence type="ECO:0000313" key="18">
    <source>
        <dbReference type="EMBL" id="EAC9040813.1"/>
    </source>
</evidence>
<evidence type="ECO:0000313" key="72">
    <source>
        <dbReference type="Proteomes" id="UP000358545"/>
    </source>
</evidence>
<evidence type="ECO:0000313" key="49">
    <source>
        <dbReference type="EMBL" id="EDN9836914.1"/>
    </source>
</evidence>
<dbReference type="InterPro" id="IPR017438">
    <property type="entry name" value="ATP-NAD_kinase_N"/>
</dbReference>
<keyword evidence="11" id="KW-0594">Phospholipid biosynthesis</keyword>
<evidence type="ECO:0000313" key="26">
    <source>
        <dbReference type="EMBL" id="EAG0866463.1"/>
    </source>
</evidence>
<evidence type="ECO:0000313" key="62">
    <source>
        <dbReference type="EMBL" id="RKA05166.1"/>
    </source>
</evidence>
<dbReference type="InterPro" id="IPR045540">
    <property type="entry name" value="YegS/DAGK_C"/>
</dbReference>
<keyword evidence="9" id="KW-0460">Magnesium</keyword>
<evidence type="ECO:0000313" key="36">
    <source>
        <dbReference type="EMBL" id="EAG9388581.1"/>
    </source>
</evidence>
<feature type="domain" description="DAGKc" evidence="13">
    <location>
        <begin position="1"/>
        <end position="132"/>
    </location>
</feature>
<evidence type="ECO:0000256" key="11">
    <source>
        <dbReference type="ARBA" id="ARBA00023209"/>
    </source>
</evidence>
<dbReference type="Proteomes" id="UP000852906">
    <property type="component" value="Unassembled WGS sequence"/>
</dbReference>
<dbReference type="EMBL" id="AAAKQF010000007">
    <property type="protein sequence ID" value="EAC9040813.1"/>
    <property type="molecule type" value="Genomic_DNA"/>
</dbReference>
<evidence type="ECO:0000313" key="102">
    <source>
        <dbReference type="Proteomes" id="UP000566721"/>
    </source>
</evidence>
<evidence type="ECO:0000313" key="101">
    <source>
        <dbReference type="Proteomes" id="UP000549379"/>
    </source>
</evidence>
<evidence type="ECO:0000313" key="75">
    <source>
        <dbReference type="Proteomes" id="UP000368512"/>
    </source>
</evidence>
<dbReference type="Proteomes" id="UP000336166">
    <property type="component" value="Unassembled WGS sequence"/>
</dbReference>
<evidence type="ECO:0000313" key="33">
    <source>
        <dbReference type="EMBL" id="EAG4462980.1"/>
    </source>
</evidence>
<evidence type="ECO:0000256" key="3">
    <source>
        <dbReference type="ARBA" id="ARBA00022516"/>
    </source>
</evidence>
<dbReference type="EMBL" id="AAIAJJ010000006">
    <property type="protein sequence ID" value="ECC1557802.1"/>
    <property type="molecule type" value="Genomic_DNA"/>
</dbReference>
<dbReference type="Proteomes" id="UP000842809">
    <property type="component" value="Unassembled WGS sequence"/>
</dbReference>
<evidence type="ECO:0000313" key="61">
    <source>
        <dbReference type="EMBL" id="OET53126.1"/>
    </source>
</evidence>
<dbReference type="Proteomes" id="UP000843775">
    <property type="component" value="Unassembled WGS sequence"/>
</dbReference>
<evidence type="ECO:0000313" key="94">
    <source>
        <dbReference type="Proteomes" id="UP000528151"/>
    </source>
</evidence>
<dbReference type="EMBL" id="AAHZFN010000003">
    <property type="protein sequence ID" value="ECB9472739.1"/>
    <property type="molecule type" value="Genomic_DNA"/>
</dbReference>
<reference evidence="52" key="9">
    <citation type="submission" date="2019-10" db="EMBL/GenBank/DDBJ databases">
        <authorList>
            <consortium name="NCBI Pathogen Detection Project"/>
        </authorList>
    </citation>
    <scope>NUCLEOTIDE SEQUENCE</scope>
    <source>
        <strain evidence="52">09CEB371LM</strain>
        <strain evidence="58">2017-325981-023-01</strain>
        <strain evidence="54">CFIAFB20100120</strain>
        <strain evidence="53">CFIAFB20130012</strain>
        <strain evidence="56">CFIAFB20170037</strain>
        <strain evidence="55">CFIAFB20170045</strain>
        <strain evidence="57">DMG1500109</strain>
    </source>
</reference>
<reference evidence="66 69" key="5">
    <citation type="submission" date="2018-06" db="EMBL/GenBank/DDBJ databases">
        <authorList>
            <consortium name="GenomeTrakr: Next Generation Sequencing Network for Food Pathogen Tracability"/>
        </authorList>
    </citation>
    <scope>NUCLEOTIDE SEQUENCE [LARGE SCALE GENOMIC DNA]</scope>
    <source>
        <strain evidence="31 101">10B02965A-1</strain>
        <strain evidence="17 75">CFSAN008042</strain>
        <strain evidence="33 94">CFSAN063727</strain>
        <strain evidence="48 83">CFSAN102901</strain>
        <strain evidence="23 77">FDA00006494</strain>
        <strain evidence="15 74">FDA00007096</strain>
        <strain evidence="19 80">FDA00008584</strain>
        <strain evidence="29">FDA00011243</strain>
        <strain evidence="16 64">FDA00013332</strain>
        <strain evidence="22 68">FDA00013853</strain>
        <strain evidence="43 82">FDA00014336</strain>
        <strain evidence="45 78">FDA00014370</strain>
        <strain evidence="44 79">FDA00014392</strain>
        <strain evidence="51">FDA00015054</strain>
        <strain evidence="32 97">FDA1005580-S054-001</strain>
        <strain evidence="88">FDA1090798-S029-001</strain>
        <strain evidence="89">FDA956581-098-004</strain>
        <strain evidence="30 92">FDA960927-006-004</strain>
        <strain evidence="34 102">FLAG-38921</strain>
        <strain evidence="28 66">FLAG-54356</strain>
        <strain evidence="21 76">FSIS31901579</strain>
        <strain evidence="40 93">LS1344</strain>
        <strain evidence="49 85">OSF101448</strain>
        <strain evidence="20 69">VA-WGS-00405</strain>
    </source>
</reference>
<dbReference type="Proteomes" id="UP000331186">
    <property type="component" value="Unassembled WGS sequence"/>
</dbReference>
<dbReference type="EMBL" id="AABAWE010000006">
    <property type="protein sequence ID" value="EAG2088165.1"/>
    <property type="molecule type" value="Genomic_DNA"/>
</dbReference>
<dbReference type="EMBL" id="AAAQQZ010000006">
    <property type="protein sequence ID" value="EAE1339811.1"/>
    <property type="molecule type" value="Genomic_DNA"/>
</dbReference>
<evidence type="ECO:0000313" key="19">
    <source>
        <dbReference type="EMBL" id="EAD1186236.1"/>
    </source>
</evidence>
<dbReference type="EMBL" id="AAAJKI010000002">
    <property type="protein sequence ID" value="EAC6547150.1"/>
    <property type="molecule type" value="Genomic_DNA"/>
</dbReference>
<reference evidence="59 84" key="4">
    <citation type="submission" date="2018-04" db="EMBL/GenBank/DDBJ databases">
        <title>Genome Analysis of a Prevalent Clone of Listeria monocytogenes Sequence Type 87 in China.</title>
        <authorList>
            <person name="Wang Y."/>
        </authorList>
    </citation>
    <scope>NUCLEOTIDE SEQUENCE [LARGE SCALE GENOMIC DNA]</scope>
    <source>
        <strain evidence="59 84">ICDC_LM1523</strain>
    </source>
</reference>
<evidence type="ECO:0000313" key="43">
    <source>
        <dbReference type="EMBL" id="ECB9472739.1"/>
    </source>
</evidence>
<evidence type="ECO:0000313" key="45">
    <source>
        <dbReference type="EMBL" id="ECC1557802.1"/>
    </source>
</evidence>
<comment type="caution">
    <text evidence="52">The sequence shown here is derived from an EMBL/GenBank/DDBJ whole genome shotgun (WGS) entry which is preliminary data.</text>
</comment>
<evidence type="ECO:0000313" key="68">
    <source>
        <dbReference type="Proteomes" id="UP000344343"/>
    </source>
</evidence>
<dbReference type="GO" id="GO:0005524">
    <property type="term" value="F:ATP binding"/>
    <property type="evidence" value="ECO:0007669"/>
    <property type="project" value="UniProtKB-KW"/>
</dbReference>
<evidence type="ECO:0000313" key="37">
    <source>
        <dbReference type="EMBL" id="EAG9520773.1"/>
    </source>
</evidence>
<evidence type="ECO:0000313" key="34">
    <source>
        <dbReference type="EMBL" id="EAG6170474.1"/>
    </source>
</evidence>
<dbReference type="EMBL" id="AAAMZD010000007">
    <property type="protein sequence ID" value="EAD3793878.1"/>
    <property type="molecule type" value="Genomic_DNA"/>
</dbReference>
<dbReference type="Proteomes" id="UP000364988">
    <property type="component" value="Unassembled WGS sequence"/>
</dbReference>
<dbReference type="EMBL" id="AAALRN010000007">
    <property type="protein sequence ID" value="EAD1186236.1"/>
    <property type="molecule type" value="Genomic_DNA"/>
</dbReference>
<dbReference type="PROSITE" id="PS50146">
    <property type="entry name" value="DAGK"/>
    <property type="match status" value="1"/>
</dbReference>
<evidence type="ECO:0000256" key="6">
    <source>
        <dbReference type="ARBA" id="ARBA00022741"/>
    </source>
</evidence>
<dbReference type="GO" id="GO:0008654">
    <property type="term" value="P:phospholipid biosynthetic process"/>
    <property type="evidence" value="ECO:0007669"/>
    <property type="project" value="UniProtKB-KW"/>
</dbReference>
<sequence>MQKKAMIIYNPAAGKNKFRKLLPDAEKILTEADFEVTLVPSTPAPKSTTFIAKQAAEAGFDVVIAAGGDGTVNEVVNGLMQVDTPPKLGVLPVGTTNDYARALNFAKNPLEALRIIAKQETIRVDIGKANETEFFINNAAGGKITEITYAVKESMKSKWGRLAYLFSGLTVLPKLSPVYVEIAYNDKIFKGEILLFFVNKSNSVGGMETLCPPAELNSGMFELLILKKVSPKTLFQLFASIKKGTHLSSPHVIHARTNKVTINSEADLNVSYDGVYGGKAPYTLEVIPEALEVFADTNRISSRLRG</sequence>
<reference evidence="103 104" key="3">
    <citation type="journal article" date="2018" name="Genome Biol.">
        <title>SKESA: strategic k-mer extension for scrupulous assemblies.</title>
        <authorList>
            <person name="Souvorov A."/>
            <person name="Agarwala R."/>
            <person name="Lipman D.J."/>
        </authorList>
    </citation>
    <scope>NUCLEOTIDE SEQUENCE [LARGE SCALE GENOMIC DNA]</scope>
    <source>
        <strain evidence="52">09CEB371LM</strain>
        <strain evidence="58">2017-325981-023-01</strain>
        <strain evidence="54 106">CFIAFB20100120</strain>
        <strain evidence="53 103">CFIAFB20130012</strain>
        <strain evidence="56">CFIAFB20170037</strain>
        <strain evidence="55 104">CFIAFB20170045</strain>
        <strain evidence="57 105">DMG1500109</strain>
    </source>
</reference>
<dbReference type="EMBL" id="DAAJFY010000006">
    <property type="protein sequence ID" value="HAC0275833.1"/>
    <property type="molecule type" value="Genomic_DNA"/>
</dbReference>
<dbReference type="GO" id="GO:0046872">
    <property type="term" value="F:metal ion binding"/>
    <property type="evidence" value="ECO:0007669"/>
    <property type="project" value="UniProtKB-KW"/>
</dbReference>
<dbReference type="EMBL" id="AAAJWF010000009">
    <property type="protein sequence ID" value="EAC7481780.1"/>
    <property type="molecule type" value="Genomic_DNA"/>
</dbReference>
<evidence type="ECO:0000313" key="67">
    <source>
        <dbReference type="Proteomes" id="UP000339309"/>
    </source>
</evidence>
<dbReference type="EMBL" id="AABATR010000006">
    <property type="protein sequence ID" value="EAG1894364.1"/>
    <property type="molecule type" value="Genomic_DNA"/>
</dbReference>
<protein>
    <submittedName>
        <fullName evidence="46 52">Diacylglycerol kinase</fullName>
        <ecNumber evidence="62">2.7.1.107</ecNumber>
    </submittedName>
    <submittedName>
        <fullName evidence="14">YegS/Rv2252/BmrU family lipid kinase</fullName>
    </submittedName>
</protein>
<evidence type="ECO:0000313" key="27">
    <source>
        <dbReference type="EMBL" id="EAG1894364.1"/>
    </source>
</evidence>
<evidence type="ECO:0000313" key="77">
    <source>
        <dbReference type="Proteomes" id="UP000379076"/>
    </source>
</evidence>
<dbReference type="EMBL" id="AABBAW010000007">
    <property type="protein sequence ID" value="EAG2516093.1"/>
    <property type="molecule type" value="Genomic_DNA"/>
</dbReference>
<dbReference type="EMBL" id="AALEDS010000006">
    <property type="protein sequence ID" value="ECY6544441.1"/>
    <property type="molecule type" value="Genomic_DNA"/>
</dbReference>
<evidence type="ECO:0000313" key="63">
    <source>
        <dbReference type="Proteomes" id="UP000272537"/>
    </source>
</evidence>
<keyword evidence="7 52" id="KW-0418">Kinase</keyword>
<dbReference type="Proteomes" id="UP000358545">
    <property type="component" value="Unassembled WGS sequence"/>
</dbReference>
<dbReference type="Proteomes" id="UP000337746">
    <property type="component" value="Unassembled WGS sequence"/>
</dbReference>
<dbReference type="Proteomes" id="UP000478682">
    <property type="component" value="Unassembled WGS sequence"/>
</dbReference>
<evidence type="ECO:0000313" key="54">
    <source>
        <dbReference type="EMBL" id="HAB8557696.1"/>
    </source>
</evidence>
<dbReference type="Proteomes" id="UP000467536">
    <property type="component" value="Unassembled WGS sequence"/>
</dbReference>
<dbReference type="Proteomes" id="UP000527632">
    <property type="component" value="Unassembled WGS sequence"/>
</dbReference>
<evidence type="ECO:0000313" key="81">
    <source>
        <dbReference type="Proteomes" id="UP000410967"/>
    </source>
</evidence>
<dbReference type="Proteomes" id="UP000478704">
    <property type="component" value="Unassembled WGS sequence"/>
</dbReference>
<evidence type="ECO:0000313" key="16">
    <source>
        <dbReference type="EMBL" id="EAC6547150.1"/>
    </source>
</evidence>
<evidence type="ECO:0000313" key="60">
    <source>
        <dbReference type="EMBL" id="NYA02192.1"/>
    </source>
</evidence>
<dbReference type="NCBIfam" id="TIGR00147">
    <property type="entry name" value="YegS/Rv2252/BmrU family lipid kinase"/>
    <property type="match status" value="1"/>
</dbReference>
<dbReference type="EMBL" id="AABFVG010000007">
    <property type="protein sequence ID" value="EAH2282722.1"/>
    <property type="molecule type" value="Genomic_DNA"/>
</dbReference>
<organism evidence="52">
    <name type="scientific">Listeria monocytogenes</name>
    <dbReference type="NCBI Taxonomy" id="1639"/>
    <lineage>
        <taxon>Bacteria</taxon>
        <taxon>Bacillati</taxon>
        <taxon>Bacillota</taxon>
        <taxon>Bacilli</taxon>
        <taxon>Bacillales</taxon>
        <taxon>Listeriaceae</taxon>
        <taxon>Listeria</taxon>
    </lineage>
</organism>
<evidence type="ECO:0000313" key="69">
    <source>
        <dbReference type="Proteomes" id="UP000345329"/>
    </source>
</evidence>
<reference evidence="60 98" key="10">
    <citation type="submission" date="2020-06" db="EMBL/GenBank/DDBJ databases">
        <title>Two Listeria outbreaks in Switzerland in 2018 and 2020.</title>
        <authorList>
            <person name="Stevens M.J.A."/>
            <person name="Bloemberg G."/>
            <person name="Nusch-Inderbinnen M."/>
            <person name="Stephan R."/>
        </authorList>
    </citation>
    <scope>NUCLEOTIDE SEQUENCE [LARGE SCALE GENOMIC DNA]</scope>
    <source>
        <strain evidence="60 98">N18-0707</strain>
    </source>
</reference>
<dbReference type="Proteomes" id="UP000345329">
    <property type="component" value="Unassembled WGS sequence"/>
</dbReference>
<dbReference type="EMBL" id="DAAJZA010000004">
    <property type="protein sequence ID" value="HAC1754999.1"/>
    <property type="molecule type" value="Genomic_DNA"/>
</dbReference>
<dbReference type="Proteomes" id="UP000455569">
    <property type="component" value="Unassembled WGS sequence"/>
</dbReference>
<evidence type="ECO:0000313" key="30">
    <source>
        <dbReference type="EMBL" id="EAG2516093.1"/>
    </source>
</evidence>
<evidence type="ECO:0000313" key="79">
    <source>
        <dbReference type="Proteomes" id="UP000398321"/>
    </source>
</evidence>
<dbReference type="Proteomes" id="UP000460224">
    <property type="component" value="Unassembled WGS sequence"/>
</dbReference>
<dbReference type="EMBL" id="AANDSR010000005">
    <property type="protein sequence ID" value="EDN9836914.1"/>
    <property type="molecule type" value="Genomic_DNA"/>
</dbReference>
<evidence type="ECO:0000313" key="90">
    <source>
        <dbReference type="Proteomes" id="UP000489121"/>
    </source>
</evidence>
<dbReference type="PANTHER" id="PTHR12358">
    <property type="entry name" value="SPHINGOSINE KINASE"/>
    <property type="match status" value="1"/>
</dbReference>
<evidence type="ECO:0000313" key="65">
    <source>
        <dbReference type="Proteomes" id="UP000336166"/>
    </source>
</evidence>
<dbReference type="Proteomes" id="UP000522199">
    <property type="component" value="Unassembled WGS sequence"/>
</dbReference>
<dbReference type="Proteomes" id="UP000272537">
    <property type="component" value="Unassembled WGS sequence"/>
</dbReference>
<evidence type="ECO:0000313" key="21">
    <source>
        <dbReference type="EMBL" id="EAD5773734.1"/>
    </source>
</evidence>
<evidence type="ECO:0000313" key="59">
    <source>
        <dbReference type="EMBL" id="KAA9447848.1"/>
    </source>
</evidence>
<dbReference type="Proteomes" id="UP000350032">
    <property type="component" value="Unassembled WGS sequence"/>
</dbReference>
<evidence type="ECO:0000313" key="15">
    <source>
        <dbReference type="EMBL" id="EAC5550917.1"/>
    </source>
</evidence>
<dbReference type="SUPFAM" id="SSF111331">
    <property type="entry name" value="NAD kinase/diacylglycerol kinase-like"/>
    <property type="match status" value="1"/>
</dbReference>
<keyword evidence="10" id="KW-0443">Lipid metabolism</keyword>
<evidence type="ECO:0000313" key="42">
    <source>
        <dbReference type="EMBL" id="EAK9318522.1"/>
    </source>
</evidence>
<dbReference type="EMBL" id="AANEHK010000010">
    <property type="protein sequence ID" value="EDO0986623.1"/>
    <property type="molecule type" value="Genomic_DNA"/>
</dbReference>
<dbReference type="InterPro" id="IPR016064">
    <property type="entry name" value="NAD/diacylglycerol_kinase_sf"/>
</dbReference>
<dbReference type="Proteomes" id="UP000365297">
    <property type="component" value="Unassembled WGS sequence"/>
</dbReference>
<evidence type="ECO:0000313" key="89">
    <source>
        <dbReference type="Proteomes" id="UP000481141"/>
    </source>
</evidence>
<dbReference type="EMBL" id="AAAIKW010000008">
    <property type="protein sequence ID" value="EAC4553147.1"/>
    <property type="molecule type" value="Genomic_DNA"/>
</dbReference>
<evidence type="ECO:0000313" key="66">
    <source>
        <dbReference type="Proteomes" id="UP000337746"/>
    </source>
</evidence>
<dbReference type="EMBL" id="JACAVN010000006">
    <property type="protein sequence ID" value="NYA02192.1"/>
    <property type="molecule type" value="Genomic_DNA"/>
</dbReference>
<dbReference type="Proteomes" id="UP000566721">
    <property type="component" value="Unassembled WGS sequence"/>
</dbReference>
<dbReference type="SMART" id="SM00046">
    <property type="entry name" value="DAGKc"/>
    <property type="match status" value="1"/>
</dbReference>
<dbReference type="Proteomes" id="UP000423131">
    <property type="component" value="Unassembled WGS sequence"/>
</dbReference>
<evidence type="ECO:0000313" key="84">
    <source>
        <dbReference type="Proteomes" id="UP000460224"/>
    </source>
</evidence>
<dbReference type="Proteomes" id="UP000544530">
    <property type="component" value="Unassembled WGS sequence"/>
</dbReference>
<reference evidence="41 70" key="6">
    <citation type="submission" date="2018-10" db="EMBL/GenBank/DDBJ databases">
        <authorList>
            <consortium name="PulseNet: The National Subtyping Network for Foodborne Disease Surveillance"/>
            <person name="Tarr C.L."/>
            <person name="Trees E."/>
            <person name="Katz L.S."/>
            <person name="Carleton-Romer H.A."/>
            <person name="Stroika S."/>
            <person name="Kucerova Z."/>
            <person name="Roache K.F."/>
            <person name="Sabol A.L."/>
            <person name="Besser J."/>
            <person name="Gerner-Smidt P."/>
        </authorList>
    </citation>
    <scope>NUCLEOTIDE SEQUENCE [LARGE SCALE GENOMIC DNA]</scope>
    <source>
        <strain evidence="14 67">2015L-6227</strain>
        <strain evidence="24 65">PNUSAL000134</strain>
        <strain evidence="18 71">PNUSAL000910</strain>
        <strain evidence="26 72">PNUSAL002180</strain>
        <strain evidence="27 87">PNUSAL002298</strain>
        <strain evidence="41 70">PNUSAL004402</strain>
        <strain evidence="47 90">PNUSAL005692</strain>
    </source>
</reference>
<evidence type="ECO:0000313" key="50">
    <source>
        <dbReference type="EMBL" id="EDO0986623.1"/>
    </source>
</evidence>
<dbReference type="EMBL" id="AAAREG010000006">
    <property type="protein sequence ID" value="EAE2354548.1"/>
    <property type="molecule type" value="Genomic_DNA"/>
</dbReference>
<evidence type="ECO:0000256" key="10">
    <source>
        <dbReference type="ARBA" id="ARBA00023098"/>
    </source>
</evidence>
<evidence type="ECO:0000313" key="107">
    <source>
        <dbReference type="Proteomes" id="UP000852906"/>
    </source>
</evidence>
<evidence type="ECO:0000313" key="23">
    <source>
        <dbReference type="EMBL" id="EAE1339811.1"/>
    </source>
</evidence>
<evidence type="ECO:0000313" key="17">
    <source>
        <dbReference type="EMBL" id="EAC7481780.1"/>
    </source>
</evidence>
<evidence type="ECO:0000313" key="105">
    <source>
        <dbReference type="Proteomes" id="UP000843775"/>
    </source>
</evidence>
<evidence type="ECO:0000313" key="51">
    <source>
        <dbReference type="EMBL" id="EDP8514726.1"/>
    </source>
</evidence>
<dbReference type="EMBL" id="AACJYH010000007">
    <property type="protein sequence ID" value="EAK8898133.1"/>
    <property type="molecule type" value="Genomic_DNA"/>
</dbReference>
<evidence type="ECO:0000313" key="58">
    <source>
        <dbReference type="EMBL" id="HAJ9594437.1"/>
    </source>
</evidence>
<dbReference type="EMBL" id="MJTJ01000002">
    <property type="protein sequence ID" value="OET53126.1"/>
    <property type="molecule type" value="Genomic_DNA"/>
</dbReference>
<dbReference type="Proteomes" id="UP000339309">
    <property type="component" value="Unassembled WGS sequence"/>
</dbReference>
<evidence type="ECO:0000313" key="28">
    <source>
        <dbReference type="EMBL" id="EAG2088165.1"/>
    </source>
</evidence>
<dbReference type="Proteomes" id="UP000841146">
    <property type="component" value="Unassembled WGS sequence"/>
</dbReference>
<keyword evidence="12" id="KW-1208">Phospholipid metabolism</keyword>
<evidence type="ECO:0000313" key="52">
    <source>
        <dbReference type="EMBL" id="HAA8053922.1"/>
    </source>
</evidence>
<dbReference type="Proteomes" id="UP000489121">
    <property type="component" value="Unassembled WGS sequence"/>
</dbReference>
<evidence type="ECO:0000313" key="106">
    <source>
        <dbReference type="Proteomes" id="UP000844415"/>
    </source>
</evidence>
<dbReference type="EMBL" id="AALGDA010000033">
    <property type="protein sequence ID" value="ECY9783395.1"/>
    <property type="molecule type" value="Genomic_DNA"/>
</dbReference>
<evidence type="ECO:0000313" key="46">
    <source>
        <dbReference type="EMBL" id="ECY6544441.1"/>
    </source>
</evidence>
<dbReference type="EMBL" id="AABAGT010000004">
    <property type="protein sequence ID" value="EAG0866463.1"/>
    <property type="molecule type" value="Genomic_DNA"/>
</dbReference>
<evidence type="ECO:0000313" key="20">
    <source>
        <dbReference type="EMBL" id="EAD3793878.1"/>
    </source>
</evidence>
<reference evidence="95 96" key="7">
    <citation type="submission" date="2019-04" db="EMBL/GenBank/DDBJ databases">
        <authorList>
            <person name="Ashton P.M."/>
            <person name="Dallman T."/>
            <person name="Nair S."/>
            <person name="De Pinna E."/>
            <person name="Peters T."/>
            <person name="Grant K."/>
        </authorList>
    </citation>
    <scope>NUCLEOTIDE SEQUENCE [LARGE SCALE GENOMIC DNA]</scope>
    <source>
        <strain evidence="38 96">282333</strain>
        <strain evidence="39 95">282352</strain>
        <strain evidence="37 99">289003</strain>
        <strain evidence="50 86">788324</strain>
        <strain evidence="25">RL15000286</strain>
    </source>
</reference>
<dbReference type="RefSeq" id="WP_003727871.1">
    <property type="nucleotide sequence ID" value="NC_021824.1"/>
</dbReference>
<dbReference type="NCBIfam" id="NF009603">
    <property type="entry name" value="PRK13055.1"/>
    <property type="match status" value="1"/>
</dbReference>
<dbReference type="EMBL" id="AAAIXK010000005">
    <property type="protein sequence ID" value="EAC5550917.1"/>
    <property type="molecule type" value="Genomic_DNA"/>
</dbReference>
<evidence type="ECO:0000313" key="99">
    <source>
        <dbReference type="Proteomes" id="UP000546397"/>
    </source>
</evidence>
<evidence type="ECO:0000313" key="98">
    <source>
        <dbReference type="Proteomes" id="UP000544530"/>
    </source>
</evidence>
<dbReference type="Proteomes" id="UP000389283">
    <property type="component" value="Unassembled WGS sequence"/>
</dbReference>
<dbReference type="EMBL" id="AABBYJ010000008">
    <property type="protein sequence ID" value="EAG4332245.1"/>
    <property type="molecule type" value="Genomic_DNA"/>
</dbReference>
<accession>A0A0B8RBP7</accession>
<evidence type="ECO:0000313" key="100">
    <source>
        <dbReference type="Proteomes" id="UP000548278"/>
    </source>
</evidence>
<dbReference type="EMBL" id="AABBZO010000014">
    <property type="protein sequence ID" value="EAG4462980.1"/>
    <property type="molecule type" value="Genomic_DNA"/>
</dbReference>
<evidence type="ECO:0000313" key="86">
    <source>
        <dbReference type="Proteomes" id="UP000467536"/>
    </source>
</evidence>
<dbReference type="Proteomes" id="UP000354255">
    <property type="component" value="Unassembled WGS sequence"/>
</dbReference>
<dbReference type="EMBL" id="AABGHY010000007">
    <property type="protein sequence ID" value="EAH3294921.1"/>
    <property type="molecule type" value="Genomic_DNA"/>
</dbReference>
<dbReference type="Gene3D" id="2.60.200.40">
    <property type="match status" value="1"/>
</dbReference>
<dbReference type="EMBL" id="AANPAU010000007">
    <property type="protein sequence ID" value="EDP8514726.1"/>
    <property type="molecule type" value="Genomic_DNA"/>
</dbReference>
<dbReference type="GO" id="GO:0005886">
    <property type="term" value="C:plasma membrane"/>
    <property type="evidence" value="ECO:0007669"/>
    <property type="project" value="TreeGrafter"/>
</dbReference>
<evidence type="ECO:0000313" key="103">
    <source>
        <dbReference type="Proteomes" id="UP000840197"/>
    </source>
</evidence>
<dbReference type="Proteomes" id="UP000533021">
    <property type="component" value="Unassembled WGS sequence"/>
</dbReference>
<dbReference type="EMBL" id="AAANYN010000005">
    <property type="protein sequence ID" value="EAD5773734.1"/>
    <property type="molecule type" value="Genomic_DNA"/>
</dbReference>
<dbReference type="AlphaFoldDB" id="A0A0B8RBP7"/>
<dbReference type="Proteomes" id="UP000530452">
    <property type="component" value="Unassembled WGS sequence"/>
</dbReference>
<evidence type="ECO:0000313" key="70">
    <source>
        <dbReference type="Proteomes" id="UP000350032"/>
    </source>
</evidence>
<dbReference type="Proteomes" id="UP000403352">
    <property type="component" value="Unassembled WGS sequence"/>
</dbReference>
<dbReference type="EMBL" id="AABEMN010000022">
    <property type="protein sequence ID" value="EAG9520773.1"/>
    <property type="molecule type" value="Genomic_DNA"/>
</dbReference>
<dbReference type="EMBL" id="QDAY01000005">
    <property type="protein sequence ID" value="KAA9447848.1"/>
    <property type="molecule type" value="Genomic_DNA"/>
</dbReference>
<evidence type="ECO:0000313" key="32">
    <source>
        <dbReference type="EMBL" id="EAG4332245.1"/>
    </source>
</evidence>
<evidence type="ECO:0000313" key="64">
    <source>
        <dbReference type="Proteomes" id="UP000331186"/>
    </source>
</evidence>
<dbReference type="Proteomes" id="UP000548278">
    <property type="component" value="Unassembled WGS sequence"/>
</dbReference>
<keyword evidence="6" id="KW-0547">Nucleotide-binding</keyword>
<dbReference type="Proteomes" id="UP000840039">
    <property type="component" value="Unassembled WGS sequence"/>
</dbReference>
<evidence type="ECO:0000313" key="40">
    <source>
        <dbReference type="EMBL" id="EAH4242972.1"/>
    </source>
</evidence>
<dbReference type="EMBL" id="AABAYG010000006">
    <property type="protein sequence ID" value="EAG2246537.1"/>
    <property type="molecule type" value="Genomic_DNA"/>
</dbReference>
<keyword evidence="3" id="KW-0444">Lipid biosynthesis</keyword>
<dbReference type="Pfam" id="PF19279">
    <property type="entry name" value="YegS_C"/>
    <property type="match status" value="1"/>
</dbReference>
<evidence type="ECO:0000313" key="76">
    <source>
        <dbReference type="Proteomes" id="UP000376505"/>
    </source>
</evidence>
<evidence type="ECO:0000313" key="48">
    <source>
        <dbReference type="EMBL" id="EDN7716238.1"/>
    </source>
</evidence>
<dbReference type="Proteomes" id="UP000844415">
    <property type="component" value="Unassembled WGS sequence"/>
</dbReference>
<evidence type="ECO:0000313" key="74">
    <source>
        <dbReference type="Proteomes" id="UP000365297"/>
    </source>
</evidence>
<dbReference type="Proteomes" id="UP000546397">
    <property type="component" value="Unassembled WGS sequence"/>
</dbReference>
<evidence type="ECO:0000256" key="5">
    <source>
        <dbReference type="ARBA" id="ARBA00022723"/>
    </source>
</evidence>
<evidence type="ECO:0000256" key="12">
    <source>
        <dbReference type="ARBA" id="ARBA00023264"/>
    </source>
</evidence>
<evidence type="ECO:0000313" key="96">
    <source>
        <dbReference type="Proteomes" id="UP000533021"/>
    </source>
</evidence>
<evidence type="ECO:0000313" key="78">
    <source>
        <dbReference type="Proteomes" id="UP000389283"/>
    </source>
</evidence>
<evidence type="ECO:0000313" key="53">
    <source>
        <dbReference type="EMBL" id="HAB8398233.1"/>
    </source>
</evidence>
<evidence type="ECO:0000313" key="35">
    <source>
        <dbReference type="EMBL" id="EAG6990747.1"/>
    </source>
</evidence>
<evidence type="ECO:0000313" key="88">
    <source>
        <dbReference type="Proteomes" id="UP000478704"/>
    </source>
</evidence>
<dbReference type="Proteomes" id="UP000481141">
    <property type="component" value="Unassembled WGS sequence"/>
</dbReference>
<evidence type="ECO:0000256" key="2">
    <source>
        <dbReference type="ARBA" id="ARBA00005983"/>
    </source>
</evidence>
<dbReference type="KEGG" id="lmv:Y193_02925"/>
<evidence type="ECO:0000313" key="25">
    <source>
        <dbReference type="EMBL" id="EAE4942653.1"/>
    </source>
</evidence>
<evidence type="ECO:0000313" key="71">
    <source>
        <dbReference type="Proteomes" id="UP000354255"/>
    </source>
</evidence>
<evidence type="ECO:0000313" key="55">
    <source>
        <dbReference type="EMBL" id="HAC0013507.1"/>
    </source>
</evidence>
<dbReference type="EMBL" id="AABBHO010000037">
    <property type="protein sequence ID" value="EAG2997915.1"/>
    <property type="molecule type" value="Genomic_DNA"/>
</dbReference>
<dbReference type="GO" id="GO:0004143">
    <property type="term" value="F:ATP-dependent diacylglycerol kinase activity"/>
    <property type="evidence" value="ECO:0007669"/>
    <property type="project" value="UniProtKB-EC"/>
</dbReference>
<dbReference type="EC" id="2.7.1.107" evidence="62"/>
<proteinExistence type="inferred from homology"/>
<name>A0A0B8RBP7_LISMN</name>
<dbReference type="EMBL" id="AACKDQ010000061">
    <property type="protein sequence ID" value="EAK9318522.1"/>
    <property type="molecule type" value="Genomic_DNA"/>
</dbReference>
<dbReference type="Proteomes" id="UP000467347">
    <property type="component" value="Unassembled WGS sequence"/>
</dbReference>
<dbReference type="Proteomes" id="UP000379076">
    <property type="component" value="Unassembled WGS sequence"/>
</dbReference>
<dbReference type="Proteomes" id="UP000843503">
    <property type="component" value="Unassembled WGS sequence"/>
</dbReference>
<dbReference type="EMBL" id="AABEKY010000009">
    <property type="protein sequence ID" value="EAG9388581.1"/>
    <property type="molecule type" value="Genomic_DNA"/>
</dbReference>
<evidence type="ECO:0000256" key="4">
    <source>
        <dbReference type="ARBA" id="ARBA00022679"/>
    </source>
</evidence>
<dbReference type="Proteomes" id="UP000376505">
    <property type="component" value="Unassembled WGS sequence"/>
</dbReference>
<dbReference type="EMBL" id="DAAIJL010000008">
    <property type="protein sequence ID" value="HAB8557696.1"/>
    <property type="molecule type" value="Genomic_DNA"/>
</dbReference>
<evidence type="ECO:0000256" key="9">
    <source>
        <dbReference type="ARBA" id="ARBA00022842"/>
    </source>
</evidence>
<dbReference type="Proteomes" id="UP000344343">
    <property type="component" value="Unassembled WGS sequence"/>
</dbReference>
<dbReference type="EMBL" id="DAAIHR010000006">
    <property type="protein sequence ID" value="HAB8398233.1"/>
    <property type="molecule type" value="Genomic_DNA"/>
</dbReference>
<dbReference type="InterPro" id="IPR050187">
    <property type="entry name" value="Lipid_Phosphate_FormReg"/>
</dbReference>
<evidence type="ECO:0000313" key="31">
    <source>
        <dbReference type="EMBL" id="EAG2997915.1"/>
    </source>
</evidence>
<evidence type="ECO:0000313" key="87">
    <source>
        <dbReference type="Proteomes" id="UP000478682"/>
    </source>
</evidence>
<dbReference type="EMBL" id="QXLS01000007">
    <property type="protein sequence ID" value="RKA05166.1"/>
    <property type="molecule type" value="Genomic_DNA"/>
</dbReference>
<evidence type="ECO:0000313" key="29">
    <source>
        <dbReference type="EMBL" id="EAG2246537.1"/>
    </source>
</evidence>
<evidence type="ECO:0000313" key="82">
    <source>
        <dbReference type="Proteomes" id="UP000423131"/>
    </source>
</evidence>
<evidence type="ECO:0000313" key="39">
    <source>
        <dbReference type="EMBL" id="EAH3294921.1"/>
    </source>
</evidence>
<evidence type="ECO:0000313" key="83">
    <source>
        <dbReference type="Proteomes" id="UP000455569"/>
    </source>
</evidence>
<dbReference type="OMA" id="GTSPDFC"/>
<evidence type="ECO:0000313" key="97">
    <source>
        <dbReference type="Proteomes" id="UP000540117"/>
    </source>
</evidence>
<reference evidence="62 63" key="2">
    <citation type="journal article" date="2018" name="BMC Genomics">
        <title>Genes significantly associated with lineage II food isolates of Listeria monocytogenes.</title>
        <authorList>
            <person name="Pirone-Davies C."/>
            <person name="Chen Y."/>
            <person name="Pightling A."/>
            <person name="Ryan G."/>
            <person name="Wang Y."/>
            <person name="Yao K."/>
            <person name="Hoffmann M."/>
            <person name="Allard M.W."/>
        </authorList>
    </citation>
    <scope>NUCLEOTIDE SEQUENCE [LARGE SCALE GENOMIC DNA]</scope>
    <source>
        <strain evidence="62 63">PNUSAL000550</strain>
    </source>
</reference>
<dbReference type="Gene3D" id="3.40.50.10330">
    <property type="entry name" value="Probable inorganic polyphosphate/atp-NAD kinase, domain 1"/>
    <property type="match status" value="1"/>
</dbReference>
<evidence type="ECO:0000313" key="41">
    <source>
        <dbReference type="EMBL" id="EAK8898133.1"/>
    </source>
</evidence>
<dbReference type="Pfam" id="PF00781">
    <property type="entry name" value="DAGK_cat"/>
    <property type="match status" value="1"/>
</dbReference>
<dbReference type="EMBL" id="AABCVX010000007">
    <property type="protein sequence ID" value="EAG6170474.1"/>
    <property type="molecule type" value="Genomic_DNA"/>
</dbReference>
<dbReference type="Proteomes" id="UP000393182">
    <property type="component" value="Unassembled WGS sequence"/>
</dbReference>
<dbReference type="Proteomes" id="UP000549379">
    <property type="component" value="Unassembled WGS sequence"/>
</dbReference>
<evidence type="ECO:0000313" key="92">
    <source>
        <dbReference type="Proteomes" id="UP000525850"/>
    </source>
</evidence>
<evidence type="ECO:0000313" key="44">
    <source>
        <dbReference type="EMBL" id="ECB9512940.1"/>
    </source>
</evidence>
<dbReference type="EMBL" id="DABJAN010000005">
    <property type="protein sequence ID" value="HAJ9594437.1"/>
    <property type="molecule type" value="Genomic_DNA"/>
</dbReference>
<dbReference type="PANTHER" id="PTHR12358:SF106">
    <property type="entry name" value="LIPID KINASE YEGS"/>
    <property type="match status" value="1"/>
</dbReference>
<reference evidence="61 107" key="1">
    <citation type="submission" date="2016-09" db="EMBL/GenBank/DDBJ databases">
        <title>100K Listeria isolates.</title>
        <authorList>
            <person name="Chen P."/>
            <person name="Weimer B.C."/>
            <person name="Kong N."/>
            <person name="Huang B."/>
        </authorList>
    </citation>
    <scope>NUCLEOTIDE SEQUENCE [LARGE SCALE GENOMIC DNA]</scope>
    <source>
        <strain evidence="61 107">BCW_2383</strain>
    </source>
</reference>
<dbReference type="EMBL" id="DAAEEB010000009">
    <property type="protein sequence ID" value="HAA8053922.1"/>
    <property type="molecule type" value="Genomic_DNA"/>
</dbReference>
<dbReference type="Proteomes" id="UP000840197">
    <property type="component" value="Unassembled WGS sequence"/>
</dbReference>
<evidence type="ECO:0000313" key="38">
    <source>
        <dbReference type="EMBL" id="EAH2282722.1"/>
    </source>
</evidence>
<dbReference type="Proteomes" id="UP000368512">
    <property type="component" value="Unassembled WGS sequence"/>
</dbReference>
<evidence type="ECO:0000313" key="85">
    <source>
        <dbReference type="Proteomes" id="UP000467347"/>
    </source>
</evidence>
<dbReference type="Proteomes" id="UP000540117">
    <property type="component" value="Unassembled WGS sequence"/>
</dbReference>
<keyword evidence="4 62" id="KW-0808">Transferase</keyword>
<dbReference type="EMBL" id="AABDGJ010000005">
    <property type="protein sequence ID" value="EAG6990747.1"/>
    <property type="molecule type" value="Genomic_DNA"/>
</dbReference>
<evidence type="ECO:0000313" key="47">
    <source>
        <dbReference type="EMBL" id="ECY9783395.1"/>
    </source>
</evidence>
<evidence type="ECO:0000313" key="104">
    <source>
        <dbReference type="Proteomes" id="UP000841146"/>
    </source>
</evidence>
<dbReference type="Proteomes" id="UP000410967">
    <property type="component" value="Unassembled WGS sequence"/>
</dbReference>
<evidence type="ECO:0000313" key="95">
    <source>
        <dbReference type="Proteomes" id="UP000530452"/>
    </source>
</evidence>
<evidence type="ECO:0000256" key="7">
    <source>
        <dbReference type="ARBA" id="ARBA00022777"/>
    </source>
</evidence>
<evidence type="ECO:0000313" key="57">
    <source>
        <dbReference type="EMBL" id="HAC1754999.1"/>
    </source>
</evidence>
<evidence type="ECO:0000313" key="56">
    <source>
        <dbReference type="EMBL" id="HAC0275833.1"/>
    </source>
</evidence>
<evidence type="ECO:0000256" key="1">
    <source>
        <dbReference type="ARBA" id="ARBA00001946"/>
    </source>
</evidence>
<evidence type="ECO:0000313" key="22">
    <source>
        <dbReference type="EMBL" id="EAD5787305.1"/>
    </source>
</evidence>
<dbReference type="EMBL" id="AAANYR010000006">
    <property type="protein sequence ID" value="EAD5787305.1"/>
    <property type="molecule type" value="Genomic_DNA"/>
</dbReference>
<evidence type="ECO:0000313" key="93">
    <source>
        <dbReference type="Proteomes" id="UP000527632"/>
    </source>
</evidence>
<dbReference type="Proteomes" id="UP000398321">
    <property type="component" value="Unassembled WGS sequence"/>
</dbReference>
<dbReference type="EMBL" id="DAAJCS010000007">
    <property type="protein sequence ID" value="HAC0013507.1"/>
    <property type="molecule type" value="Genomic_DNA"/>
</dbReference>
<dbReference type="Proteomes" id="UP000528151">
    <property type="component" value="Unassembled WGS sequence"/>
</dbReference>
<evidence type="ECO:0000313" key="91">
    <source>
        <dbReference type="Proteomes" id="UP000522199"/>
    </source>
</evidence>
<evidence type="ECO:0000259" key="13">
    <source>
        <dbReference type="PROSITE" id="PS50146"/>
    </source>
</evidence>
<evidence type="ECO:0000313" key="14">
    <source>
        <dbReference type="EMBL" id="EAC4553147.1"/>
    </source>
</evidence>
<dbReference type="InterPro" id="IPR001206">
    <property type="entry name" value="Diacylglycerol_kinase_cat_dom"/>
</dbReference>
<dbReference type="EMBL" id="AAASLB010000006">
    <property type="protein sequence ID" value="EAE4942653.1"/>
    <property type="molecule type" value="Genomic_DNA"/>
</dbReference>
<evidence type="ECO:0000313" key="80">
    <source>
        <dbReference type="Proteomes" id="UP000403352"/>
    </source>
</evidence>
<evidence type="ECO:0000256" key="8">
    <source>
        <dbReference type="ARBA" id="ARBA00022840"/>
    </source>
</evidence>
<evidence type="ECO:0000313" key="24">
    <source>
        <dbReference type="EMBL" id="EAE2354548.1"/>
    </source>
</evidence>
<keyword evidence="8" id="KW-0067">ATP-binding</keyword>
<comment type="cofactor">
    <cofactor evidence="1">
        <name>Mg(2+)</name>
        <dbReference type="ChEBI" id="CHEBI:18420"/>
    </cofactor>
</comment>